<feature type="region of interest" description="Disordered" evidence="1">
    <location>
        <begin position="245"/>
        <end position="304"/>
    </location>
</feature>
<keyword evidence="4" id="KW-1185">Reference proteome</keyword>
<dbReference type="AlphaFoldDB" id="A0A8K0F2J7"/>
<evidence type="ECO:0000313" key="3">
    <source>
        <dbReference type="EMBL" id="KAF0853063.1"/>
    </source>
</evidence>
<feature type="transmembrane region" description="Helical" evidence="2">
    <location>
        <begin position="141"/>
        <end position="166"/>
    </location>
</feature>
<sequence length="304" mass="34309">MALISLNLRRFAVFHPQKLSVPGLTFTSSVVFFLVYIVLNSFLVVRLRQFRHRHDDGGDGDGRDGDHGHGFHREYFFNANLVFLIPAVLYLLAALRSRSYLRNLSMQSQQYQHQNQNGYEYQLLQQQQHQQRPTGRTLDRLLVSIAFAFSCFLACVIVGVFVLQLIFTLARGPHVHRIQLLMLFIGSAFAMSISLAAVFGYHAMQKTSRNELGRSLSAEDVRDQPLADGQYGQYGQQHAQYSRVRDEEDRAVASSAGRSDVAELRRPLLGQAIDDDDDDDDTGAGYYNGHDNDDDVIIHDDGVA</sequence>
<reference evidence="3" key="1">
    <citation type="submission" date="2019-09" db="EMBL/GenBank/DDBJ databases">
        <title>The Mitochondrial Proteome of the Jakobid, Andalucia godoyi, a Protist With the Most Gene-Rich and Bacteria-Like Mitochondrial Genome.</title>
        <authorList>
            <person name="Gray M.W."/>
            <person name="Burger G."/>
            <person name="Derelle R."/>
            <person name="Klimes V."/>
            <person name="Leger M."/>
            <person name="Sarrasin M."/>
            <person name="Vlcek C."/>
            <person name="Roger A.J."/>
            <person name="Elias M."/>
            <person name="Lang B.F."/>
        </authorList>
    </citation>
    <scope>NUCLEOTIDE SEQUENCE</scope>
    <source>
        <strain evidence="3">And28</strain>
    </source>
</reference>
<feature type="transmembrane region" description="Helical" evidence="2">
    <location>
        <begin position="21"/>
        <end position="45"/>
    </location>
</feature>
<organism evidence="3 4">
    <name type="scientific">Andalucia godoyi</name>
    <name type="common">Flagellate</name>
    <dbReference type="NCBI Taxonomy" id="505711"/>
    <lineage>
        <taxon>Eukaryota</taxon>
        <taxon>Discoba</taxon>
        <taxon>Jakobida</taxon>
        <taxon>Andalucina</taxon>
        <taxon>Andaluciidae</taxon>
        <taxon>Andalucia</taxon>
    </lineage>
</organism>
<evidence type="ECO:0000313" key="4">
    <source>
        <dbReference type="Proteomes" id="UP000799049"/>
    </source>
</evidence>
<accession>A0A8K0F2J7</accession>
<protein>
    <submittedName>
        <fullName evidence="3">Putative mitochondrial protein</fullName>
    </submittedName>
</protein>
<proteinExistence type="predicted"/>
<dbReference type="Proteomes" id="UP000799049">
    <property type="component" value="Unassembled WGS sequence"/>
</dbReference>
<keyword evidence="2" id="KW-0472">Membrane</keyword>
<evidence type="ECO:0000256" key="1">
    <source>
        <dbReference type="SAM" id="MobiDB-lite"/>
    </source>
</evidence>
<feature type="transmembrane region" description="Helical" evidence="2">
    <location>
        <begin position="178"/>
        <end position="201"/>
    </location>
</feature>
<keyword evidence="2" id="KW-1133">Transmembrane helix</keyword>
<gene>
    <name evidence="3" type="ORF">ANDGO_03737</name>
</gene>
<feature type="compositionally biased region" description="Acidic residues" evidence="1">
    <location>
        <begin position="273"/>
        <end position="282"/>
    </location>
</feature>
<dbReference type="EMBL" id="VRVR01000004">
    <property type="protein sequence ID" value="KAF0853063.1"/>
    <property type="molecule type" value="Genomic_DNA"/>
</dbReference>
<evidence type="ECO:0000256" key="2">
    <source>
        <dbReference type="SAM" id="Phobius"/>
    </source>
</evidence>
<comment type="caution">
    <text evidence="3">The sequence shown here is derived from an EMBL/GenBank/DDBJ whole genome shotgun (WGS) entry which is preliminary data.</text>
</comment>
<feature type="transmembrane region" description="Helical" evidence="2">
    <location>
        <begin position="75"/>
        <end position="95"/>
    </location>
</feature>
<keyword evidence="2" id="KW-0812">Transmembrane</keyword>
<name>A0A8K0F2J7_ANDGO</name>